<name>A0A5B0QZY4_PUCGR</name>
<gene>
    <name evidence="1" type="ORF">PGT21_001972</name>
</gene>
<organism evidence="1 2">
    <name type="scientific">Puccinia graminis f. sp. tritici</name>
    <dbReference type="NCBI Taxonomy" id="56615"/>
    <lineage>
        <taxon>Eukaryota</taxon>
        <taxon>Fungi</taxon>
        <taxon>Dikarya</taxon>
        <taxon>Basidiomycota</taxon>
        <taxon>Pucciniomycotina</taxon>
        <taxon>Pucciniomycetes</taxon>
        <taxon>Pucciniales</taxon>
        <taxon>Pucciniaceae</taxon>
        <taxon>Puccinia</taxon>
    </lineage>
</organism>
<evidence type="ECO:0000313" key="2">
    <source>
        <dbReference type="Proteomes" id="UP000324748"/>
    </source>
</evidence>
<keyword evidence="2" id="KW-1185">Reference proteome</keyword>
<reference evidence="1 2" key="1">
    <citation type="submission" date="2019-05" db="EMBL/GenBank/DDBJ databases">
        <title>Emergence of the Ug99 lineage of the wheat stem rust pathogen through somatic hybridization.</title>
        <authorList>
            <person name="Li F."/>
            <person name="Upadhyaya N.M."/>
            <person name="Sperschneider J."/>
            <person name="Matny O."/>
            <person name="Nguyen-Phuc H."/>
            <person name="Mago R."/>
            <person name="Raley C."/>
            <person name="Miller M.E."/>
            <person name="Silverstein K.A.T."/>
            <person name="Henningsen E."/>
            <person name="Hirsch C.D."/>
            <person name="Visser B."/>
            <person name="Pretorius Z.A."/>
            <person name="Steffenson B.J."/>
            <person name="Schwessinger B."/>
            <person name="Dodds P.N."/>
            <person name="Figueroa M."/>
        </authorList>
    </citation>
    <scope>NUCLEOTIDE SEQUENCE [LARGE SCALE GENOMIC DNA]</scope>
    <source>
        <strain evidence="1">21-0</strain>
    </source>
</reference>
<dbReference type="Proteomes" id="UP000324748">
    <property type="component" value="Unassembled WGS sequence"/>
</dbReference>
<evidence type="ECO:0000313" key="1">
    <source>
        <dbReference type="EMBL" id="KAA1118679.1"/>
    </source>
</evidence>
<protein>
    <submittedName>
        <fullName evidence="1">Uncharacterized protein</fullName>
    </submittedName>
</protein>
<dbReference type="OrthoDB" id="76487at2759"/>
<sequence length="56" mass="6683">MKRDQFWEHAAKHFNENSPGGHREGKDLSTRCDEILRDIRIHQAQPTVWKRDTRLA</sequence>
<comment type="caution">
    <text evidence="1">The sequence shown here is derived from an EMBL/GenBank/DDBJ whole genome shotgun (WGS) entry which is preliminary data.</text>
</comment>
<proteinExistence type="predicted"/>
<dbReference type="EMBL" id="VSWC01000001">
    <property type="protein sequence ID" value="KAA1118679.1"/>
    <property type="molecule type" value="Genomic_DNA"/>
</dbReference>
<dbReference type="AlphaFoldDB" id="A0A5B0QZY4"/>
<accession>A0A5B0QZY4</accession>